<keyword evidence="4" id="KW-1185">Reference proteome</keyword>
<dbReference type="Gene3D" id="2.30.30.110">
    <property type="match status" value="1"/>
</dbReference>
<dbReference type="GO" id="GO:0016787">
    <property type="term" value="F:hydrolase activity"/>
    <property type="evidence" value="ECO:0007669"/>
    <property type="project" value="UniProtKB-KW"/>
</dbReference>
<comment type="caution">
    <text evidence="3">The sequence shown here is derived from an EMBL/GenBank/DDBJ whole genome shotgun (WGS) entry which is preliminary data.</text>
</comment>
<evidence type="ECO:0000256" key="1">
    <source>
        <dbReference type="ARBA" id="ARBA00007521"/>
    </source>
</evidence>
<dbReference type="Pfam" id="PF02452">
    <property type="entry name" value="PemK_toxin"/>
    <property type="match status" value="1"/>
</dbReference>
<dbReference type="InterPro" id="IPR011067">
    <property type="entry name" value="Plasmid_toxin/cell-grow_inhib"/>
</dbReference>
<dbReference type="RefSeq" id="WP_381535042.1">
    <property type="nucleotide sequence ID" value="NZ_JBHUGI010000001.1"/>
</dbReference>
<dbReference type="InterPro" id="IPR003477">
    <property type="entry name" value="PemK-like"/>
</dbReference>
<proteinExistence type="inferred from homology"/>
<name>A0ABW4SBX7_9BACL</name>
<dbReference type="EMBL" id="JBHUGI010000001">
    <property type="protein sequence ID" value="MFD1926460.1"/>
    <property type="molecule type" value="Genomic_DNA"/>
</dbReference>
<sequence length="182" mass="21310">MTDKKLYENEDLAIKLALELEDLKKTIEQMNEKRGGIFLDWMKIQNNYLQWEESFDPSYLRAYKRAEIVLAHFGFNVGAEYGGMHYAVVVKDSSKKNPNLNVVPLSSMDDDEAVEDLHRDRVFLDVIKALNDKRSVAIPDQIRPISKLRIYKPRKTKDGVFKLNDIQMDLIDDKIRRLYTKK</sequence>
<dbReference type="EC" id="3.1.-.-" evidence="3"/>
<keyword evidence="3" id="KW-0378">Hydrolase</keyword>
<protein>
    <submittedName>
        <fullName evidence="3">Type II toxin-antitoxin system PemK/MazF family toxin</fullName>
        <ecNumber evidence="3">3.1.-.-</ecNumber>
    </submittedName>
</protein>
<organism evidence="3 4">
    <name type="scientific">Sporosarcina siberiensis</name>
    <dbReference type="NCBI Taxonomy" id="1365606"/>
    <lineage>
        <taxon>Bacteria</taxon>
        <taxon>Bacillati</taxon>
        <taxon>Bacillota</taxon>
        <taxon>Bacilli</taxon>
        <taxon>Bacillales</taxon>
        <taxon>Caryophanaceae</taxon>
        <taxon>Sporosarcina</taxon>
    </lineage>
</organism>
<evidence type="ECO:0000313" key="3">
    <source>
        <dbReference type="EMBL" id="MFD1926460.1"/>
    </source>
</evidence>
<keyword evidence="2" id="KW-1277">Toxin-antitoxin system</keyword>
<reference evidence="4" key="1">
    <citation type="journal article" date="2019" name="Int. J. Syst. Evol. Microbiol.">
        <title>The Global Catalogue of Microorganisms (GCM) 10K type strain sequencing project: providing services to taxonomists for standard genome sequencing and annotation.</title>
        <authorList>
            <consortium name="The Broad Institute Genomics Platform"/>
            <consortium name="The Broad Institute Genome Sequencing Center for Infectious Disease"/>
            <person name="Wu L."/>
            <person name="Ma J."/>
        </authorList>
    </citation>
    <scope>NUCLEOTIDE SEQUENCE [LARGE SCALE GENOMIC DNA]</scope>
    <source>
        <strain evidence="4">CGMCC 4.7177</strain>
    </source>
</reference>
<dbReference type="SUPFAM" id="SSF50118">
    <property type="entry name" value="Cell growth inhibitor/plasmid maintenance toxic component"/>
    <property type="match status" value="1"/>
</dbReference>
<evidence type="ECO:0000313" key="4">
    <source>
        <dbReference type="Proteomes" id="UP001597218"/>
    </source>
</evidence>
<gene>
    <name evidence="3" type="ORF">ACFSFY_00035</name>
</gene>
<dbReference type="Proteomes" id="UP001597218">
    <property type="component" value="Unassembled WGS sequence"/>
</dbReference>
<evidence type="ECO:0000256" key="2">
    <source>
        <dbReference type="ARBA" id="ARBA00022649"/>
    </source>
</evidence>
<comment type="similarity">
    <text evidence="1">Belongs to the PemK/MazF family.</text>
</comment>
<accession>A0ABW4SBX7</accession>